<sequence length="109" mass="12422">MSKQRKTSLSKIIIMIGMVFCVVFASTLKAAIDNLNNPKKTCQLAEEEQDDEDTCNEKELFSKFLHPVNAILNIACIPSLKTTYQCVFHINKPRFKIHTPPPDFFVVFS</sequence>
<keyword evidence="1" id="KW-1133">Transmembrane helix</keyword>
<dbReference type="EMBL" id="FQXQ01000001">
    <property type="protein sequence ID" value="SHH36016.1"/>
    <property type="molecule type" value="Genomic_DNA"/>
</dbReference>
<dbReference type="Proteomes" id="UP000184109">
    <property type="component" value="Unassembled WGS sequence"/>
</dbReference>
<feature type="transmembrane region" description="Helical" evidence="1">
    <location>
        <begin position="12"/>
        <end position="32"/>
    </location>
</feature>
<gene>
    <name evidence="2" type="ORF">SAMN05444281_0230</name>
</gene>
<evidence type="ECO:0000313" key="3">
    <source>
        <dbReference type="Proteomes" id="UP000184109"/>
    </source>
</evidence>
<dbReference type="OrthoDB" id="9913670at2"/>
<proteinExistence type="predicted"/>
<keyword evidence="1" id="KW-0812">Transmembrane</keyword>
<keyword evidence="1" id="KW-0472">Membrane</keyword>
<organism evidence="2 3">
    <name type="scientific">Wenyingzhuangia marina</name>
    <dbReference type="NCBI Taxonomy" id="1195760"/>
    <lineage>
        <taxon>Bacteria</taxon>
        <taxon>Pseudomonadati</taxon>
        <taxon>Bacteroidota</taxon>
        <taxon>Flavobacteriia</taxon>
        <taxon>Flavobacteriales</taxon>
        <taxon>Flavobacteriaceae</taxon>
        <taxon>Wenyingzhuangia</taxon>
    </lineage>
</organism>
<evidence type="ECO:0000256" key="1">
    <source>
        <dbReference type="SAM" id="Phobius"/>
    </source>
</evidence>
<accession>A0A1M5SBX9</accession>
<name>A0A1M5SBX9_9FLAO</name>
<dbReference type="AlphaFoldDB" id="A0A1M5SBX9"/>
<reference evidence="3" key="1">
    <citation type="submission" date="2016-11" db="EMBL/GenBank/DDBJ databases">
        <authorList>
            <person name="Varghese N."/>
            <person name="Submissions S."/>
        </authorList>
    </citation>
    <scope>NUCLEOTIDE SEQUENCE [LARGE SCALE GENOMIC DNA]</scope>
    <source>
        <strain evidence="3">DSM 100572</strain>
    </source>
</reference>
<dbReference type="STRING" id="1195760.SAMN05444281_0230"/>
<protein>
    <recommendedName>
        <fullName evidence="4">Transmembrane protein</fullName>
    </recommendedName>
</protein>
<keyword evidence="3" id="KW-1185">Reference proteome</keyword>
<dbReference type="RefSeq" id="WP_073117844.1">
    <property type="nucleotide sequence ID" value="NZ_BMEN01000001.1"/>
</dbReference>
<evidence type="ECO:0008006" key="4">
    <source>
        <dbReference type="Google" id="ProtNLM"/>
    </source>
</evidence>
<evidence type="ECO:0000313" key="2">
    <source>
        <dbReference type="EMBL" id="SHH36016.1"/>
    </source>
</evidence>